<dbReference type="InterPro" id="IPR032466">
    <property type="entry name" value="Metal_Hydrolase"/>
</dbReference>
<evidence type="ECO:0000313" key="3">
    <source>
        <dbReference type="Proteomes" id="UP000716322"/>
    </source>
</evidence>
<evidence type="ECO:0000259" key="1">
    <source>
        <dbReference type="Pfam" id="PF04909"/>
    </source>
</evidence>
<dbReference type="PANTHER" id="PTHR35563">
    <property type="entry name" value="BARREL METAL-DEPENDENT HYDROLASE, PUTATIVE (AFU_ORTHOLOGUE AFUA_1G16240)-RELATED"/>
    <property type="match status" value="1"/>
</dbReference>
<evidence type="ECO:0000313" key="2">
    <source>
        <dbReference type="EMBL" id="NIA52386.1"/>
    </source>
</evidence>
<dbReference type="Gene3D" id="3.20.20.140">
    <property type="entry name" value="Metal-dependent hydrolases"/>
    <property type="match status" value="1"/>
</dbReference>
<dbReference type="PANTHER" id="PTHR35563:SF2">
    <property type="entry name" value="BARREL METAL-DEPENDENT HYDROLASE, PUTATIVE (AFU_ORTHOLOGUE AFUA_1G16240)-RELATED"/>
    <property type="match status" value="1"/>
</dbReference>
<feature type="domain" description="Amidohydrolase-related" evidence="1">
    <location>
        <begin position="37"/>
        <end position="301"/>
    </location>
</feature>
<keyword evidence="3" id="KW-1185">Reference proteome</keyword>
<dbReference type="RefSeq" id="WP_166855874.1">
    <property type="nucleotide sequence ID" value="NZ_JAAQOM010000001.1"/>
</dbReference>
<protein>
    <submittedName>
        <fullName evidence="2">Amidohydrolase family protein</fullName>
    </submittedName>
</protein>
<proteinExistence type="predicted"/>
<dbReference type="Pfam" id="PF04909">
    <property type="entry name" value="Amidohydro_2"/>
    <property type="match status" value="1"/>
</dbReference>
<gene>
    <name evidence="2" type="ORF">HAV22_01790</name>
</gene>
<dbReference type="InterPro" id="IPR006680">
    <property type="entry name" value="Amidohydro-rel"/>
</dbReference>
<accession>A0ABX0P578</accession>
<sequence length="302" mass="32635">MNRRQFQAAMASTLLPPLQTGCASTAQRDESLHLAAVDTHAHVFRRGLTLARERRYAPDYDALLADYLGMLDTNGIARGVLVQPSFLGTDNSFLLAALAQQPARLRGIAVVAPATPMAELRRMDGLGVVGIRLNLVGGAALPDFADGAWRGLLRRVADLGWQVEVHREAADLPRILPPLLQAGVNVVVDHFGRPAPAQGVRDPGFQFLLDAGASRRVWVKLSGAYRNGGNEAGQQIALAATPLLRNAFGLDHLVWGSDWPHTQFESKVDYAHARQALDASLPDPGARHAVLVDTPATLFRFT</sequence>
<reference evidence="2 3" key="1">
    <citation type="submission" date="2020-03" db="EMBL/GenBank/DDBJ databases">
        <title>Genome sequence of strain Massilia sp. TW-1.</title>
        <authorList>
            <person name="Chaudhary D.K."/>
        </authorList>
    </citation>
    <scope>NUCLEOTIDE SEQUENCE [LARGE SCALE GENOMIC DNA]</scope>
    <source>
        <strain evidence="2 3">TW-1</strain>
    </source>
</reference>
<comment type="caution">
    <text evidence="2">The sequence shown here is derived from an EMBL/GenBank/DDBJ whole genome shotgun (WGS) entry which is preliminary data.</text>
</comment>
<dbReference type="SUPFAM" id="SSF51556">
    <property type="entry name" value="Metallo-dependent hydrolases"/>
    <property type="match status" value="1"/>
</dbReference>
<organism evidence="2 3">
    <name type="scientific">Telluria antibiotica</name>
    <dbReference type="NCBI Taxonomy" id="2717319"/>
    <lineage>
        <taxon>Bacteria</taxon>
        <taxon>Pseudomonadati</taxon>
        <taxon>Pseudomonadota</taxon>
        <taxon>Betaproteobacteria</taxon>
        <taxon>Burkholderiales</taxon>
        <taxon>Oxalobacteraceae</taxon>
        <taxon>Telluria group</taxon>
        <taxon>Telluria</taxon>
    </lineage>
</organism>
<name>A0ABX0P578_9BURK</name>
<dbReference type="Proteomes" id="UP000716322">
    <property type="component" value="Unassembled WGS sequence"/>
</dbReference>
<dbReference type="EMBL" id="JAAQOM010000001">
    <property type="protein sequence ID" value="NIA52386.1"/>
    <property type="molecule type" value="Genomic_DNA"/>
</dbReference>
<dbReference type="InterPro" id="IPR052358">
    <property type="entry name" value="Aro_Compnd_Degr_Hydrolases"/>
</dbReference>